<evidence type="ECO:0000313" key="2">
    <source>
        <dbReference type="EMBL" id="CAG8650681.1"/>
    </source>
</evidence>
<evidence type="ECO:0000313" key="3">
    <source>
        <dbReference type="Proteomes" id="UP000789739"/>
    </source>
</evidence>
<feature type="compositionally biased region" description="Polar residues" evidence="1">
    <location>
        <begin position="627"/>
        <end position="639"/>
    </location>
</feature>
<feature type="compositionally biased region" description="Acidic residues" evidence="1">
    <location>
        <begin position="640"/>
        <end position="649"/>
    </location>
</feature>
<reference evidence="2" key="1">
    <citation type="submission" date="2021-06" db="EMBL/GenBank/DDBJ databases">
        <authorList>
            <person name="Kallberg Y."/>
            <person name="Tangrot J."/>
            <person name="Rosling A."/>
        </authorList>
    </citation>
    <scope>NUCLEOTIDE SEQUENCE</scope>
    <source>
        <strain evidence="2">BR232B</strain>
    </source>
</reference>
<comment type="caution">
    <text evidence="2">The sequence shown here is derived from an EMBL/GenBank/DDBJ whole genome shotgun (WGS) entry which is preliminary data.</text>
</comment>
<sequence length="649" mass="75384">KRKRSIALGTPAIFNALLLTQSATQYNRSNIDGLATSHMETDLPDEQYDNEQHVTKKICKKKSSSDPTTNKGIEASITFQTTSEKSGEINLPLQNAEMMLSINTTPKQTAFEQDPSDAPGTLPKVEENHVLNESVHHSVHQPEPGPDHMEWIEHVRIALANAKQIVFDKEIWNRDKILAAFLDPEKFKLLIQHKLRSKPTQIKIPQAIGLKFKYSDRAFFHTFTRRHDTWPQHQQEFMDLIEEATRKYKQMYDAHMINRENKDQITDLLKKKLAIDFWTNGEFTRLDATEIARHTMYLLGFARIETKMDFNTIKEIVEKAKVETLIALPDHPKKIEDQIKNSLPFMLPCQTADELPDTYFVADNRIPLSAHQGWLNETTQKMFPVTVRADLKKVWGYKEELRKFYIFRDLPETYFDLSSKKMPLPPTPQELTLRLREIFSFYLLDAKHFKEHIEKLRTVYAFKTLPNDYIISKKRLPKDPKDLHLAVTFSFPIDNKESLANFLHAVPRYYAIPNPLPKEYINFNYIDKPELPTDPSLVEKKVEETENKLPNTIKELKQLIEQKNLQTTLNFPISNQEKIPSAIEFLKQDLALDSIPDFAFKFTSFPSPGWELFEEAEIDDDIPMQENEPTQPTINTQGLESEEEPTNEC</sequence>
<dbReference type="EMBL" id="CAJVPI010002870">
    <property type="protein sequence ID" value="CAG8650681.1"/>
    <property type="molecule type" value="Genomic_DNA"/>
</dbReference>
<feature type="non-terminal residue" evidence="2">
    <location>
        <position position="1"/>
    </location>
</feature>
<name>A0A9N9H6E8_9GLOM</name>
<dbReference type="OrthoDB" id="2448732at2759"/>
<dbReference type="AlphaFoldDB" id="A0A9N9H6E8"/>
<gene>
    <name evidence="2" type="ORF">PBRASI_LOCUS10250</name>
</gene>
<protein>
    <submittedName>
        <fullName evidence="2">10357_t:CDS:1</fullName>
    </submittedName>
</protein>
<accession>A0A9N9H6E8</accession>
<dbReference type="Proteomes" id="UP000789739">
    <property type="component" value="Unassembled WGS sequence"/>
</dbReference>
<proteinExistence type="predicted"/>
<feature type="region of interest" description="Disordered" evidence="1">
    <location>
        <begin position="620"/>
        <end position="649"/>
    </location>
</feature>
<organism evidence="2 3">
    <name type="scientific">Paraglomus brasilianum</name>
    <dbReference type="NCBI Taxonomy" id="144538"/>
    <lineage>
        <taxon>Eukaryota</taxon>
        <taxon>Fungi</taxon>
        <taxon>Fungi incertae sedis</taxon>
        <taxon>Mucoromycota</taxon>
        <taxon>Glomeromycotina</taxon>
        <taxon>Glomeromycetes</taxon>
        <taxon>Paraglomerales</taxon>
        <taxon>Paraglomeraceae</taxon>
        <taxon>Paraglomus</taxon>
    </lineage>
</organism>
<keyword evidence="3" id="KW-1185">Reference proteome</keyword>
<evidence type="ECO:0000256" key="1">
    <source>
        <dbReference type="SAM" id="MobiDB-lite"/>
    </source>
</evidence>